<protein>
    <submittedName>
        <fullName evidence="1">Uncharacterized protein</fullName>
    </submittedName>
</protein>
<gene>
    <name evidence="1" type="ORF">PG986_009110</name>
</gene>
<dbReference type="Proteomes" id="UP001391051">
    <property type="component" value="Unassembled WGS sequence"/>
</dbReference>
<name>A0ABR1Q733_9PEZI</name>
<proteinExistence type="predicted"/>
<accession>A0ABR1Q733</accession>
<sequence>MQEPKNPHDLAEPGCGVALSSEQGTPFSSYFRGCQIELHFGRGVVGGPGQVWFHCQVCLALNVGGVRRLILSASECLRELLSDGPPDFCDEPSSGRGVERGVAQISIRLSGVRSARFVLAPIRSGRGLRGADIGQVGTTTHGGH</sequence>
<evidence type="ECO:0000313" key="1">
    <source>
        <dbReference type="EMBL" id="KAK7948224.1"/>
    </source>
</evidence>
<dbReference type="GeneID" id="92078394"/>
<keyword evidence="2" id="KW-1185">Reference proteome</keyword>
<dbReference type="EMBL" id="JAQQWE010000006">
    <property type="protein sequence ID" value="KAK7948224.1"/>
    <property type="molecule type" value="Genomic_DNA"/>
</dbReference>
<organism evidence="1 2">
    <name type="scientific">Apiospora aurea</name>
    <dbReference type="NCBI Taxonomy" id="335848"/>
    <lineage>
        <taxon>Eukaryota</taxon>
        <taxon>Fungi</taxon>
        <taxon>Dikarya</taxon>
        <taxon>Ascomycota</taxon>
        <taxon>Pezizomycotina</taxon>
        <taxon>Sordariomycetes</taxon>
        <taxon>Xylariomycetidae</taxon>
        <taxon>Amphisphaeriales</taxon>
        <taxon>Apiosporaceae</taxon>
        <taxon>Apiospora</taxon>
    </lineage>
</organism>
<evidence type="ECO:0000313" key="2">
    <source>
        <dbReference type="Proteomes" id="UP001391051"/>
    </source>
</evidence>
<reference evidence="1 2" key="1">
    <citation type="submission" date="2023-01" db="EMBL/GenBank/DDBJ databases">
        <title>Analysis of 21 Apiospora genomes using comparative genomics revels a genus with tremendous synthesis potential of carbohydrate active enzymes and secondary metabolites.</title>
        <authorList>
            <person name="Sorensen T."/>
        </authorList>
    </citation>
    <scope>NUCLEOTIDE SEQUENCE [LARGE SCALE GENOMIC DNA]</scope>
    <source>
        <strain evidence="1 2">CBS 24483</strain>
    </source>
</reference>
<comment type="caution">
    <text evidence="1">The sequence shown here is derived from an EMBL/GenBank/DDBJ whole genome shotgun (WGS) entry which is preliminary data.</text>
</comment>
<dbReference type="RefSeq" id="XP_066697730.1">
    <property type="nucleotide sequence ID" value="XM_066845332.1"/>
</dbReference>